<sequence length="78" mass="8503">MAHQNGTRFSVPSALPSGRPPDSGRPPADRLAEHLIEAYRQAAACEDPVALDLIRLALWHVGHTYPPSGLAPLEEHWS</sequence>
<comment type="caution">
    <text evidence="2">The sequence shown here is derived from an EMBL/GenBank/DDBJ whole genome shotgun (WGS) entry which is preliminary data.</text>
</comment>
<dbReference type="EMBL" id="SRLB01000017">
    <property type="protein sequence ID" value="TGD96736.1"/>
    <property type="molecule type" value="Genomic_DNA"/>
</dbReference>
<organism evidence="2 3">
    <name type="scientific">Methylobacterium nonmethylotrophicum</name>
    <dbReference type="NCBI Taxonomy" id="1141884"/>
    <lineage>
        <taxon>Bacteria</taxon>
        <taxon>Pseudomonadati</taxon>
        <taxon>Pseudomonadota</taxon>
        <taxon>Alphaproteobacteria</taxon>
        <taxon>Hyphomicrobiales</taxon>
        <taxon>Methylobacteriaceae</taxon>
        <taxon>Methylobacterium</taxon>
    </lineage>
</organism>
<keyword evidence="3" id="KW-1185">Reference proteome</keyword>
<evidence type="ECO:0000256" key="1">
    <source>
        <dbReference type="SAM" id="MobiDB-lite"/>
    </source>
</evidence>
<reference evidence="2 3" key="1">
    <citation type="submission" date="2019-04" db="EMBL/GenBank/DDBJ databases">
        <authorList>
            <person name="Feng G."/>
            <person name="Zhu H."/>
        </authorList>
    </citation>
    <scope>NUCLEOTIDE SEQUENCE [LARGE SCALE GENOMIC DNA]</scope>
    <source>
        <strain evidence="2 3">6HR-1</strain>
    </source>
</reference>
<accession>A0A4Z0NLN6</accession>
<feature type="region of interest" description="Disordered" evidence="1">
    <location>
        <begin position="1"/>
        <end position="28"/>
    </location>
</feature>
<dbReference type="Proteomes" id="UP000297535">
    <property type="component" value="Unassembled WGS sequence"/>
</dbReference>
<evidence type="ECO:0000313" key="2">
    <source>
        <dbReference type="EMBL" id="TGD96736.1"/>
    </source>
</evidence>
<dbReference type="OrthoDB" id="8003345at2"/>
<dbReference type="AlphaFoldDB" id="A0A4Z0NLN6"/>
<protein>
    <submittedName>
        <fullName evidence="2">Uncharacterized protein</fullName>
    </submittedName>
</protein>
<evidence type="ECO:0000313" key="3">
    <source>
        <dbReference type="Proteomes" id="UP000297535"/>
    </source>
</evidence>
<dbReference type="RefSeq" id="WP_135417377.1">
    <property type="nucleotide sequence ID" value="NZ_SRLB01000017.1"/>
</dbReference>
<gene>
    <name evidence="2" type="ORF">EU555_21995</name>
</gene>
<proteinExistence type="predicted"/>
<feature type="compositionally biased region" description="Polar residues" evidence="1">
    <location>
        <begin position="1"/>
        <end position="10"/>
    </location>
</feature>
<name>A0A4Z0NLN6_9HYPH</name>